<proteinExistence type="predicted"/>
<feature type="region of interest" description="Disordered" evidence="1">
    <location>
        <begin position="1"/>
        <end position="35"/>
    </location>
</feature>
<gene>
    <name evidence="2" type="ORF">RUM44_008281</name>
</gene>
<feature type="compositionally biased region" description="Basic and acidic residues" evidence="1">
    <location>
        <begin position="22"/>
        <end position="35"/>
    </location>
</feature>
<dbReference type="EMBL" id="JAWJWF010000002">
    <property type="protein sequence ID" value="KAK6637859.1"/>
    <property type="molecule type" value="Genomic_DNA"/>
</dbReference>
<name>A0ABR1BBW2_POLSC</name>
<sequence length="129" mass="15150">MGKYFSPQFSLSLTTARSRGFTPEDGKRQRWEGGETHLGIRVSDVYVEEGEEEEEEEMLGIIIPHSKTEKDVAGSERELLESGEGQKREREREKAQREERENKRSEQKAGLQRCPKMRERNRQKKARRK</sequence>
<evidence type="ECO:0000313" key="3">
    <source>
        <dbReference type="Proteomes" id="UP001359485"/>
    </source>
</evidence>
<evidence type="ECO:0000313" key="2">
    <source>
        <dbReference type="EMBL" id="KAK6637859.1"/>
    </source>
</evidence>
<reference evidence="2 3" key="1">
    <citation type="submission" date="2023-09" db="EMBL/GenBank/DDBJ databases">
        <title>Genomes of two closely related lineages of the louse Polyplax serrata with different host specificities.</title>
        <authorList>
            <person name="Martinu J."/>
            <person name="Tarabai H."/>
            <person name="Stefka J."/>
            <person name="Hypsa V."/>
        </authorList>
    </citation>
    <scope>NUCLEOTIDE SEQUENCE [LARGE SCALE GENOMIC DNA]</scope>
    <source>
        <strain evidence="2">98ZLc_SE</strain>
    </source>
</reference>
<feature type="compositionally biased region" description="Basic and acidic residues" evidence="1">
    <location>
        <begin position="66"/>
        <end position="107"/>
    </location>
</feature>
<organism evidence="2 3">
    <name type="scientific">Polyplax serrata</name>
    <name type="common">Common mouse louse</name>
    <dbReference type="NCBI Taxonomy" id="468196"/>
    <lineage>
        <taxon>Eukaryota</taxon>
        <taxon>Metazoa</taxon>
        <taxon>Ecdysozoa</taxon>
        <taxon>Arthropoda</taxon>
        <taxon>Hexapoda</taxon>
        <taxon>Insecta</taxon>
        <taxon>Pterygota</taxon>
        <taxon>Neoptera</taxon>
        <taxon>Paraneoptera</taxon>
        <taxon>Psocodea</taxon>
        <taxon>Troctomorpha</taxon>
        <taxon>Phthiraptera</taxon>
        <taxon>Anoplura</taxon>
        <taxon>Polyplacidae</taxon>
        <taxon>Polyplax</taxon>
    </lineage>
</organism>
<accession>A0ABR1BBW2</accession>
<feature type="compositionally biased region" description="Polar residues" evidence="1">
    <location>
        <begin position="7"/>
        <end position="17"/>
    </location>
</feature>
<evidence type="ECO:0000256" key="1">
    <source>
        <dbReference type="SAM" id="MobiDB-lite"/>
    </source>
</evidence>
<feature type="region of interest" description="Disordered" evidence="1">
    <location>
        <begin position="61"/>
        <end position="129"/>
    </location>
</feature>
<comment type="caution">
    <text evidence="2">The sequence shown here is derived from an EMBL/GenBank/DDBJ whole genome shotgun (WGS) entry which is preliminary data.</text>
</comment>
<keyword evidence="3" id="KW-1185">Reference proteome</keyword>
<protein>
    <submittedName>
        <fullName evidence="2">Uncharacterized protein</fullName>
    </submittedName>
</protein>
<dbReference type="Proteomes" id="UP001359485">
    <property type="component" value="Unassembled WGS sequence"/>
</dbReference>
<feature type="compositionally biased region" description="Basic residues" evidence="1">
    <location>
        <begin position="119"/>
        <end position="129"/>
    </location>
</feature>